<dbReference type="EMBL" id="LR738855">
    <property type="protein sequence ID" value="VZH86428.1"/>
    <property type="molecule type" value="Genomic_DNA"/>
</dbReference>
<dbReference type="Gene3D" id="1.20.1260.10">
    <property type="match status" value="1"/>
</dbReference>
<reference evidence="4 5" key="1">
    <citation type="submission" date="2019-11" db="EMBL/GenBank/DDBJ databases">
        <authorList>
            <person name="Brisse S."/>
        </authorList>
    </citation>
    <scope>NUCLEOTIDE SEQUENCE [LARGE SCALE GENOMIC DNA]</scope>
    <source>
        <strain evidence="4">FRC0190</strain>
    </source>
</reference>
<protein>
    <submittedName>
        <fullName evidence="4">DNA starvation/stationary phase protection protein Dps</fullName>
    </submittedName>
</protein>
<comment type="similarity">
    <text evidence="1 2">Belongs to the Dps family.</text>
</comment>
<dbReference type="PIRSF" id="PIRSF005900">
    <property type="entry name" value="Dps"/>
    <property type="match status" value="1"/>
</dbReference>
<dbReference type="InterPro" id="IPR008331">
    <property type="entry name" value="Ferritin_DPS_dom"/>
</dbReference>
<dbReference type="PRINTS" id="PR01346">
    <property type="entry name" value="HELNAPAPROT"/>
</dbReference>
<evidence type="ECO:0000259" key="3">
    <source>
        <dbReference type="Pfam" id="PF00210"/>
    </source>
</evidence>
<dbReference type="PANTHER" id="PTHR42932:SF3">
    <property type="entry name" value="DNA PROTECTION DURING STARVATION PROTEIN"/>
    <property type="match status" value="1"/>
</dbReference>
<sequence length="166" mass="18654">MGAMKNFTVPGIKEADAKQLIDHLQERLTDYNDLHLILKHAHWNVHGRNFIAVHEMIDPQVDLVRGYADEIAERIATLGGTPIGTPAGHVENRTPLEYNVNSGSTEDHLKELNKVYTKVLEGVREAMANAGDLDSVTEDIYIGQAAELEKFQWFIREHIVDENGNL</sequence>
<evidence type="ECO:0000313" key="4">
    <source>
        <dbReference type="EMBL" id="VZH86428.1"/>
    </source>
</evidence>
<dbReference type="GO" id="GO:0016722">
    <property type="term" value="F:oxidoreductase activity, acting on metal ions"/>
    <property type="evidence" value="ECO:0007669"/>
    <property type="project" value="InterPro"/>
</dbReference>
<evidence type="ECO:0000256" key="1">
    <source>
        <dbReference type="ARBA" id="ARBA00009497"/>
    </source>
</evidence>
<dbReference type="AlphaFoldDB" id="A0A6I8ME97"/>
<organism evidence="4 5">
    <name type="scientific">Corynebacterium rouxii</name>
    <dbReference type="NCBI Taxonomy" id="2719119"/>
    <lineage>
        <taxon>Bacteria</taxon>
        <taxon>Bacillati</taxon>
        <taxon>Actinomycetota</taxon>
        <taxon>Actinomycetes</taxon>
        <taxon>Mycobacteriales</taxon>
        <taxon>Corynebacteriaceae</taxon>
        <taxon>Corynebacterium</taxon>
    </lineage>
</organism>
<dbReference type="GO" id="GO:0008199">
    <property type="term" value="F:ferric iron binding"/>
    <property type="evidence" value="ECO:0007669"/>
    <property type="project" value="InterPro"/>
</dbReference>
<dbReference type="InterPro" id="IPR012347">
    <property type="entry name" value="Ferritin-like"/>
</dbReference>
<dbReference type="InterPro" id="IPR002177">
    <property type="entry name" value="DPS_DNA-bd"/>
</dbReference>
<proteinExistence type="inferred from homology"/>
<dbReference type="PANTHER" id="PTHR42932">
    <property type="entry name" value="GENERAL STRESS PROTEIN 20U"/>
    <property type="match status" value="1"/>
</dbReference>
<dbReference type="InterPro" id="IPR023188">
    <property type="entry name" value="DPS_DNA-bd_CS"/>
</dbReference>
<dbReference type="KEGG" id="crf:FRC0190_02338"/>
<dbReference type="CDD" id="cd01043">
    <property type="entry name" value="DPS"/>
    <property type="match status" value="1"/>
</dbReference>
<accession>A0A6I8ME97</accession>
<dbReference type="InterPro" id="IPR009078">
    <property type="entry name" value="Ferritin-like_SF"/>
</dbReference>
<evidence type="ECO:0000313" key="5">
    <source>
        <dbReference type="Proteomes" id="UP000423525"/>
    </source>
</evidence>
<gene>
    <name evidence="4" type="ORF">FRC0190_02338</name>
</gene>
<dbReference type="SUPFAM" id="SSF47240">
    <property type="entry name" value="Ferritin-like"/>
    <property type="match status" value="1"/>
</dbReference>
<evidence type="ECO:0000256" key="2">
    <source>
        <dbReference type="RuleBase" id="RU003875"/>
    </source>
</evidence>
<dbReference type="Proteomes" id="UP000423525">
    <property type="component" value="Chromosome"/>
</dbReference>
<feature type="domain" description="Ferritin/DPS" evidence="3">
    <location>
        <begin position="21"/>
        <end position="161"/>
    </location>
</feature>
<dbReference type="NCBIfam" id="NF006975">
    <property type="entry name" value="PRK09448.1"/>
    <property type="match status" value="1"/>
</dbReference>
<name>A0A6I8ME97_9CORY</name>
<dbReference type="Pfam" id="PF00210">
    <property type="entry name" value="Ferritin"/>
    <property type="match status" value="1"/>
</dbReference>
<dbReference type="PROSITE" id="PS00818">
    <property type="entry name" value="DPS_1"/>
    <property type="match status" value="1"/>
</dbReference>